<dbReference type="AlphaFoldDB" id="C3ZT62"/>
<organism>
    <name type="scientific">Branchiostoma floridae</name>
    <name type="common">Florida lancelet</name>
    <name type="synonym">Amphioxus</name>
    <dbReference type="NCBI Taxonomy" id="7739"/>
    <lineage>
        <taxon>Eukaryota</taxon>
        <taxon>Metazoa</taxon>
        <taxon>Chordata</taxon>
        <taxon>Cephalochordata</taxon>
        <taxon>Leptocardii</taxon>
        <taxon>Amphioxiformes</taxon>
        <taxon>Branchiostomatidae</taxon>
        <taxon>Branchiostoma</taxon>
    </lineage>
</organism>
<reference evidence="1" key="1">
    <citation type="journal article" date="2008" name="Nature">
        <title>The amphioxus genome and the evolution of the chordate karyotype.</title>
        <authorList>
            <consortium name="US DOE Joint Genome Institute (JGI-PGF)"/>
            <person name="Putnam N.H."/>
            <person name="Butts T."/>
            <person name="Ferrier D.E.K."/>
            <person name="Furlong R.F."/>
            <person name="Hellsten U."/>
            <person name="Kawashima T."/>
            <person name="Robinson-Rechavi M."/>
            <person name="Shoguchi E."/>
            <person name="Terry A."/>
            <person name="Yu J.-K."/>
            <person name="Benito-Gutierrez E.L."/>
            <person name="Dubchak I."/>
            <person name="Garcia-Fernandez J."/>
            <person name="Gibson-Brown J.J."/>
            <person name="Grigoriev I.V."/>
            <person name="Horton A.C."/>
            <person name="de Jong P.J."/>
            <person name="Jurka J."/>
            <person name="Kapitonov V.V."/>
            <person name="Kohara Y."/>
            <person name="Kuroki Y."/>
            <person name="Lindquist E."/>
            <person name="Lucas S."/>
            <person name="Osoegawa K."/>
            <person name="Pennacchio L.A."/>
            <person name="Salamov A.A."/>
            <person name="Satou Y."/>
            <person name="Sauka-Spengler T."/>
            <person name="Schmutz J."/>
            <person name="Shin-I T."/>
            <person name="Toyoda A."/>
            <person name="Bronner-Fraser M."/>
            <person name="Fujiyama A."/>
            <person name="Holland L.Z."/>
            <person name="Holland P.W.H."/>
            <person name="Satoh N."/>
            <person name="Rokhsar D.S."/>
        </authorList>
    </citation>
    <scope>NUCLEOTIDE SEQUENCE [LARGE SCALE GENOMIC DNA]</scope>
    <source>
        <strain evidence="1">S238N-H82</strain>
        <tissue evidence="1">Testes</tissue>
    </source>
</reference>
<accession>C3ZT62</accession>
<proteinExistence type="predicted"/>
<dbReference type="InParanoid" id="C3ZT62"/>
<evidence type="ECO:0000313" key="1">
    <source>
        <dbReference type="EMBL" id="EEN44268.1"/>
    </source>
</evidence>
<dbReference type="PANTHER" id="PTHR46549:SF1">
    <property type="entry name" value="MACPF DOMAIN-CONTAINING PROTEIN"/>
    <property type="match status" value="1"/>
</dbReference>
<protein>
    <recommendedName>
        <fullName evidence="2">F5/8 type C domain-containing protein</fullName>
    </recommendedName>
</protein>
<dbReference type="InterPro" id="IPR008979">
    <property type="entry name" value="Galactose-bd-like_sf"/>
</dbReference>
<dbReference type="Gene3D" id="2.60.120.260">
    <property type="entry name" value="Galactose-binding domain-like"/>
    <property type="match status" value="1"/>
</dbReference>
<sequence>MGNSTGIPWVYNGVIYDVSKAFDGDTRTHWNPGEVGRYYNNWYIVLDLAASTTLTRIAVNNYGDIEHDIANFTLQKSQVGSPYSWEGCRDRYYRAGRDEPAPGVRRVPGNSAILEVRGHWDPLGLAAMARRTKSLHNLRVFR</sequence>
<dbReference type="PANTHER" id="PTHR46549">
    <property type="entry name" value="MACPF DOMAIN-CONTAINING PROTEIN"/>
    <property type="match status" value="1"/>
</dbReference>
<gene>
    <name evidence="1" type="ORF">BRAFLDRAFT_86705</name>
</gene>
<dbReference type="EMBL" id="GG666676">
    <property type="protein sequence ID" value="EEN44268.1"/>
    <property type="molecule type" value="Genomic_DNA"/>
</dbReference>
<dbReference type="SUPFAM" id="SSF49785">
    <property type="entry name" value="Galactose-binding domain-like"/>
    <property type="match status" value="1"/>
</dbReference>
<evidence type="ECO:0008006" key="2">
    <source>
        <dbReference type="Google" id="ProtNLM"/>
    </source>
</evidence>
<name>C3ZT62_BRAFL</name>